<evidence type="ECO:0000256" key="13">
    <source>
        <dbReference type="SAM" id="Phobius"/>
    </source>
</evidence>
<keyword evidence="5 11" id="KW-0479">Metal-binding</keyword>
<gene>
    <name evidence="14" type="ORF">FEM48_Zijuj08G0018100</name>
</gene>
<accession>A0A978UWA3</accession>
<dbReference type="Proteomes" id="UP000813462">
    <property type="component" value="Unassembled WGS sequence"/>
</dbReference>
<protein>
    <recommendedName>
        <fullName evidence="16">Cytochrome P450 72A15-like</fullName>
    </recommendedName>
</protein>
<proteinExistence type="inferred from homology"/>
<dbReference type="InterPro" id="IPR036396">
    <property type="entry name" value="Cyt_P450_sf"/>
</dbReference>
<evidence type="ECO:0000256" key="3">
    <source>
        <dbReference type="ARBA" id="ARBA00022617"/>
    </source>
</evidence>
<dbReference type="PROSITE" id="PS00086">
    <property type="entry name" value="CYTOCHROME_P450"/>
    <property type="match status" value="1"/>
</dbReference>
<evidence type="ECO:0000313" key="14">
    <source>
        <dbReference type="EMBL" id="KAH7519269.1"/>
    </source>
</evidence>
<feature type="binding site" description="axial binding residue" evidence="11">
    <location>
        <position position="468"/>
    </location>
    <ligand>
        <name>heme</name>
        <dbReference type="ChEBI" id="CHEBI:30413"/>
    </ligand>
    <ligandPart>
        <name>Fe</name>
        <dbReference type="ChEBI" id="CHEBI:18248"/>
    </ligandPart>
</feature>
<evidence type="ECO:0000256" key="1">
    <source>
        <dbReference type="ARBA" id="ARBA00004167"/>
    </source>
</evidence>
<name>A0A978UWA3_ZIZJJ</name>
<evidence type="ECO:0000256" key="9">
    <source>
        <dbReference type="ARBA" id="ARBA00023033"/>
    </source>
</evidence>
<dbReference type="PANTHER" id="PTHR24282">
    <property type="entry name" value="CYTOCHROME P450 FAMILY MEMBER"/>
    <property type="match status" value="1"/>
</dbReference>
<keyword evidence="7 12" id="KW-0560">Oxidoreductase</keyword>
<evidence type="ECO:0008006" key="16">
    <source>
        <dbReference type="Google" id="ProtNLM"/>
    </source>
</evidence>
<dbReference type="GO" id="GO:0020037">
    <property type="term" value="F:heme binding"/>
    <property type="evidence" value="ECO:0007669"/>
    <property type="project" value="InterPro"/>
</dbReference>
<dbReference type="PRINTS" id="PR00385">
    <property type="entry name" value="P450"/>
</dbReference>
<evidence type="ECO:0000256" key="5">
    <source>
        <dbReference type="ARBA" id="ARBA00022723"/>
    </source>
</evidence>
<dbReference type="GO" id="GO:0005506">
    <property type="term" value="F:iron ion binding"/>
    <property type="evidence" value="ECO:0007669"/>
    <property type="project" value="InterPro"/>
</dbReference>
<dbReference type="InterPro" id="IPR050665">
    <property type="entry name" value="Cytochrome_P450_Monooxygen"/>
</dbReference>
<feature type="transmembrane region" description="Helical" evidence="13">
    <location>
        <begin position="6"/>
        <end position="30"/>
    </location>
</feature>
<keyword evidence="10 13" id="KW-0472">Membrane</keyword>
<comment type="similarity">
    <text evidence="2 12">Belongs to the cytochrome P450 family.</text>
</comment>
<dbReference type="InterPro" id="IPR001128">
    <property type="entry name" value="Cyt_P450"/>
</dbReference>
<keyword evidence="3 11" id="KW-0349">Heme</keyword>
<dbReference type="GO" id="GO:0016705">
    <property type="term" value="F:oxidoreductase activity, acting on paired donors, with incorporation or reduction of molecular oxygen"/>
    <property type="evidence" value="ECO:0007669"/>
    <property type="project" value="InterPro"/>
</dbReference>
<evidence type="ECO:0000256" key="8">
    <source>
        <dbReference type="ARBA" id="ARBA00023004"/>
    </source>
</evidence>
<dbReference type="GO" id="GO:0016020">
    <property type="term" value="C:membrane"/>
    <property type="evidence" value="ECO:0007669"/>
    <property type="project" value="UniProtKB-SubCell"/>
</dbReference>
<evidence type="ECO:0000256" key="2">
    <source>
        <dbReference type="ARBA" id="ARBA00010617"/>
    </source>
</evidence>
<evidence type="ECO:0000256" key="12">
    <source>
        <dbReference type="RuleBase" id="RU000461"/>
    </source>
</evidence>
<keyword evidence="4 13" id="KW-0812">Transmembrane</keyword>
<comment type="subcellular location">
    <subcellularLocation>
        <location evidence="1">Membrane</location>
        <topology evidence="1">Single-pass membrane protein</topology>
    </subcellularLocation>
</comment>
<dbReference type="Pfam" id="PF00067">
    <property type="entry name" value="p450"/>
    <property type="match status" value="1"/>
</dbReference>
<dbReference type="EMBL" id="JAEACU010000008">
    <property type="protein sequence ID" value="KAH7519269.1"/>
    <property type="molecule type" value="Genomic_DNA"/>
</dbReference>
<comment type="cofactor">
    <cofactor evidence="11">
        <name>heme</name>
        <dbReference type="ChEBI" id="CHEBI:30413"/>
    </cofactor>
</comment>
<evidence type="ECO:0000256" key="4">
    <source>
        <dbReference type="ARBA" id="ARBA00022692"/>
    </source>
</evidence>
<evidence type="ECO:0000313" key="15">
    <source>
        <dbReference type="Proteomes" id="UP000813462"/>
    </source>
</evidence>
<dbReference type="InterPro" id="IPR002401">
    <property type="entry name" value="Cyt_P450_E_grp-I"/>
</dbReference>
<dbReference type="GO" id="GO:0004497">
    <property type="term" value="F:monooxygenase activity"/>
    <property type="evidence" value="ECO:0007669"/>
    <property type="project" value="UniProtKB-KW"/>
</dbReference>
<dbReference type="PRINTS" id="PR00463">
    <property type="entry name" value="EP450I"/>
</dbReference>
<dbReference type="PANTHER" id="PTHR24282:SF94">
    <property type="entry name" value="CYTOCHROME P450 72C1"/>
    <property type="match status" value="1"/>
</dbReference>
<keyword evidence="8 11" id="KW-0408">Iron</keyword>
<dbReference type="AlphaFoldDB" id="A0A978UWA3"/>
<dbReference type="Gene3D" id="1.10.630.10">
    <property type="entry name" value="Cytochrome P450"/>
    <property type="match status" value="1"/>
</dbReference>
<keyword evidence="6 13" id="KW-1133">Transmembrane helix</keyword>
<dbReference type="FunFam" id="1.10.630.10:FF:000029">
    <property type="entry name" value="Cytochrome P450 734A1"/>
    <property type="match status" value="1"/>
</dbReference>
<evidence type="ECO:0000256" key="7">
    <source>
        <dbReference type="ARBA" id="ARBA00023002"/>
    </source>
</evidence>
<sequence length="520" mass="59991">MEVYVLNILPISLLVLLICGVAKVSYSIWWKPKWLERNLKRQGIRGTPYKPLVGDMKEYIRLISEAWSKPLSLAHQIIPRVDPFTMNNFQKYGKLSICWFGTTPKLIIMEPEMIKEVLSNKQSHFHKPPLSPLITILTRGLTTLQGDNWARHRRIINPAFHLERLKEMVPVFTISCGKMMEKWERMVSLQGTCEVDMWPEVQKFTADVISRAAFGSDYEEGKKIFELQKELILLVVEAMKTIYIPGFRFLPTKKNRRRKKLDKEITSMLRNIIQNKWNAMRTEQSKADDLLGLLLQSNNQESLPENECNKKSNEMTLEEVIEECKQFYLAGQETTASWLTWIIIVLAMHPSWQEKAREEVLQICGNREPNFESISHLKIVTMILNEVLRLYPPVIAQYLHAYKDSKVGNINVPAGVDLTLPTLLIHHDSELWGDDAEVFKPERFSQGVSKACKDQLAFFPFGWGPRTCIGQNFSIIEAKVAMAMILQRFSFKLSPSYTHAPYTVMTLQPQHGAQIILCKP</sequence>
<evidence type="ECO:0000256" key="11">
    <source>
        <dbReference type="PIRSR" id="PIRSR602401-1"/>
    </source>
</evidence>
<evidence type="ECO:0000256" key="6">
    <source>
        <dbReference type="ARBA" id="ARBA00022989"/>
    </source>
</evidence>
<reference evidence="14" key="1">
    <citation type="journal article" date="2021" name="Front. Plant Sci.">
        <title>Chromosome-Scale Genome Assembly for Chinese Sour Jujube and Insights Into Its Genome Evolution and Domestication Signature.</title>
        <authorList>
            <person name="Shen L.-Y."/>
            <person name="Luo H."/>
            <person name="Wang X.-L."/>
            <person name="Wang X.-M."/>
            <person name="Qiu X.-J."/>
            <person name="Liu H."/>
            <person name="Zhou S.-S."/>
            <person name="Jia K.-H."/>
            <person name="Nie S."/>
            <person name="Bao Y.-T."/>
            <person name="Zhang R.-G."/>
            <person name="Yun Q.-Z."/>
            <person name="Chai Y.-H."/>
            <person name="Lu J.-Y."/>
            <person name="Li Y."/>
            <person name="Zhao S.-W."/>
            <person name="Mao J.-F."/>
            <person name="Jia S.-G."/>
            <person name="Mao Y.-M."/>
        </authorList>
    </citation>
    <scope>NUCLEOTIDE SEQUENCE</scope>
    <source>
        <strain evidence="14">AT0</strain>
        <tissue evidence="14">Leaf</tissue>
    </source>
</reference>
<evidence type="ECO:0000256" key="10">
    <source>
        <dbReference type="ARBA" id="ARBA00023136"/>
    </source>
</evidence>
<keyword evidence="9 12" id="KW-0503">Monooxygenase</keyword>
<dbReference type="InterPro" id="IPR017972">
    <property type="entry name" value="Cyt_P450_CS"/>
</dbReference>
<dbReference type="SUPFAM" id="SSF48264">
    <property type="entry name" value="Cytochrome P450"/>
    <property type="match status" value="1"/>
</dbReference>
<organism evidence="14 15">
    <name type="scientific">Ziziphus jujuba var. spinosa</name>
    <dbReference type="NCBI Taxonomy" id="714518"/>
    <lineage>
        <taxon>Eukaryota</taxon>
        <taxon>Viridiplantae</taxon>
        <taxon>Streptophyta</taxon>
        <taxon>Embryophyta</taxon>
        <taxon>Tracheophyta</taxon>
        <taxon>Spermatophyta</taxon>
        <taxon>Magnoliopsida</taxon>
        <taxon>eudicotyledons</taxon>
        <taxon>Gunneridae</taxon>
        <taxon>Pentapetalae</taxon>
        <taxon>rosids</taxon>
        <taxon>fabids</taxon>
        <taxon>Rosales</taxon>
        <taxon>Rhamnaceae</taxon>
        <taxon>Paliureae</taxon>
        <taxon>Ziziphus</taxon>
    </lineage>
</organism>
<dbReference type="OrthoDB" id="1470350at2759"/>
<comment type="caution">
    <text evidence="14">The sequence shown here is derived from an EMBL/GenBank/DDBJ whole genome shotgun (WGS) entry which is preliminary data.</text>
</comment>